<feature type="region of interest" description="Disordered" evidence="1">
    <location>
        <begin position="54"/>
        <end position="80"/>
    </location>
</feature>
<sequence>MSVTPIPPVNPQLPFLHTPVPSSPPRESFTQAPGSRTEHSGRAVAVTFENYETPAAQSPALPEGSEGPGTRSALGIEAGGEAPPFDVRTILDRVAGEWEKAGVAPAWIKIIKNPDGWERLPPADQAAITKLGETLQGTGEFSAMRSQAIRNLRGTQVWQATLNDRERANPGIPRWRLDHQLVAEQFGWRQGASHEHARTMQLIVGALNLAGGADFAISQP</sequence>
<protein>
    <submittedName>
        <fullName evidence="2">Uncharacterized protein</fullName>
    </submittedName>
</protein>
<reference evidence="2 3" key="1">
    <citation type="submission" date="2016-06" db="EMBL/GenBank/DDBJ databases">
        <title>Complete genome sequences of Bordetella bronchialis and Bordetella flabilis.</title>
        <authorList>
            <person name="LiPuma J.J."/>
            <person name="Spilker T."/>
        </authorList>
    </citation>
    <scope>NUCLEOTIDE SEQUENCE [LARGE SCALE GENOMIC DNA]</scope>
    <source>
        <strain evidence="2 3">AU17976</strain>
    </source>
</reference>
<name>A0A193FVM4_9BORD</name>
<feature type="region of interest" description="Disordered" evidence="1">
    <location>
        <begin position="1"/>
        <end position="39"/>
    </location>
</feature>
<organism evidence="2 3">
    <name type="scientific">Bordetella bronchialis</name>
    <dbReference type="NCBI Taxonomy" id="463025"/>
    <lineage>
        <taxon>Bacteria</taxon>
        <taxon>Pseudomonadati</taxon>
        <taxon>Pseudomonadota</taxon>
        <taxon>Betaproteobacteria</taxon>
        <taxon>Burkholderiales</taxon>
        <taxon>Alcaligenaceae</taxon>
        <taxon>Bordetella</taxon>
    </lineage>
</organism>
<dbReference type="RefSeq" id="WP_066668937.1">
    <property type="nucleotide sequence ID" value="NZ_CP016171.1"/>
</dbReference>
<dbReference type="AlphaFoldDB" id="A0A193FVM4"/>
<gene>
    <name evidence="2" type="ORF">BAU08_08665</name>
</gene>
<proteinExistence type="predicted"/>
<evidence type="ECO:0000256" key="1">
    <source>
        <dbReference type="SAM" id="MobiDB-lite"/>
    </source>
</evidence>
<accession>A0A193FVM4</accession>
<dbReference type="EMBL" id="CP016171">
    <property type="protein sequence ID" value="ANN71393.1"/>
    <property type="molecule type" value="Genomic_DNA"/>
</dbReference>
<dbReference type="Proteomes" id="UP000092213">
    <property type="component" value="Chromosome"/>
</dbReference>
<evidence type="ECO:0000313" key="2">
    <source>
        <dbReference type="EMBL" id="ANN71393.1"/>
    </source>
</evidence>
<evidence type="ECO:0000313" key="3">
    <source>
        <dbReference type="Proteomes" id="UP000092213"/>
    </source>
</evidence>
<feature type="compositionally biased region" description="Pro residues" evidence="1">
    <location>
        <begin position="1"/>
        <end position="11"/>
    </location>
</feature>